<dbReference type="Proteomes" id="UP001164746">
    <property type="component" value="Chromosome 17"/>
</dbReference>
<evidence type="ECO:0000313" key="4">
    <source>
        <dbReference type="Proteomes" id="UP001164746"/>
    </source>
</evidence>
<dbReference type="InterPro" id="IPR003961">
    <property type="entry name" value="FN3_dom"/>
</dbReference>
<keyword evidence="4" id="KW-1185">Reference proteome</keyword>
<sequence>MVMWVSLTRSCYGLGEACTADDSSNCTEIDLGFSGCTNGNAVNECADDNTECIAGFCKCVSTHYDNNGDTSRGECDKKKKLGEGCSTNQDCTSSDSNSECSGNKCQCQSSYYDDNGNNAEGTCASKVNLEGTCTATTSGSGDPCNTAFAMCTGSESSYTCKCQGGYYKSDGNTCSKEKKLGEGCSTNQDCTSSDSNSECSGNKCQCHSSYYDDNGNNAEGTCASKVNLEGTCTAATSGSGDPCNTKFAVCTGRRSSYTCKCQGGYYKSGGNTCSKEKKLGEGCSTNQDCTSSDSNSECSGNKCQCQSSYYDDNGNNAEGTCASKVNLEGTCTAATSGSGDPCNTKFAVCTGRRSSYTCKCQGGYYKSGGNTCSKELPLDSPCLQPDACATAHSVCLQKKCQCSENYYNTNDANQYKKTCKSKHYLNEKCDDEANPNQCKDDKAECSNSNNMKLCRCIAGYHEEKGVCIANKALGEECDVSTECSDSAAVCTGSNKVCTCGSNHYDDNAFSAGGNCQEISQLQVSSITFSQVHTTTMIVSWTPQSGKARFISDYTVQWGSNDSSIAEGFKENIMSTTTKITGLTPGQNYRITVTSVNKVTQADSPRSTFVSKQRSSKPMPPNSLDLDGSNLDATDKEITLAWTRPSSGVVSRYDIEVLDGTELKQTTFAVGTASATLTFYDMRNGYTYNVKIIYRSETYDGTNTEPSQPFESPFKTDVQVPDPPTDVSCLSIYDEYITLSWTAPQKPNGDLVQYVVHTLSYPSNSEKFQNNTSSTGTTYDVHGLEPEPQAAPVVRSVYDIRKNSFNVSWSLIGPRPGQVTYTVILTADTGADSKSYYVTGYGNTNLYADGLEEYWNYDVSVTARTNVGGAKTSDTTTKNRTLPSAPGAVTEFEAVKVQLRTDNFHKMTIQWKAPLLLQRNSVIKEYVLRHNVGNTTASSVGDEEFKTMSFTSVTSDVFYSQEFDVIPESTYKFEVVKEGSKDQTFISLNLVREFFTEETNGRVQRTALLGCKSSACPENFLGINY</sequence>
<dbReference type="Pfam" id="PF00041">
    <property type="entry name" value="fn3"/>
    <property type="match status" value="3"/>
</dbReference>
<dbReference type="InterPro" id="IPR036116">
    <property type="entry name" value="FN3_sf"/>
</dbReference>
<accession>A0ABY7G9W0</accession>
<protein>
    <submittedName>
        <fullName evidence="3">PTPRS-like protein</fullName>
    </submittedName>
</protein>
<dbReference type="SMART" id="SM00181">
    <property type="entry name" value="EGF"/>
    <property type="match status" value="7"/>
</dbReference>
<feature type="domain" description="Fibronectin type-III" evidence="2">
    <location>
        <begin position="522"/>
        <end position="617"/>
    </location>
</feature>
<feature type="region of interest" description="Disordered" evidence="1">
    <location>
        <begin position="602"/>
        <end position="629"/>
    </location>
</feature>
<name>A0ABY7G9W0_MYAAR</name>
<evidence type="ECO:0000256" key="1">
    <source>
        <dbReference type="SAM" id="MobiDB-lite"/>
    </source>
</evidence>
<dbReference type="InterPro" id="IPR000742">
    <property type="entry name" value="EGF"/>
</dbReference>
<dbReference type="CDD" id="cd00063">
    <property type="entry name" value="FN3"/>
    <property type="match status" value="3"/>
</dbReference>
<dbReference type="PROSITE" id="PS01186">
    <property type="entry name" value="EGF_2"/>
    <property type="match status" value="3"/>
</dbReference>
<evidence type="ECO:0000259" key="2">
    <source>
        <dbReference type="PROSITE" id="PS50853"/>
    </source>
</evidence>
<gene>
    <name evidence="3" type="ORF">MAR_033740</name>
</gene>
<dbReference type="SMART" id="SM00060">
    <property type="entry name" value="FN3"/>
    <property type="match status" value="3"/>
</dbReference>
<dbReference type="PANTHER" id="PTHR39069">
    <property type="entry name" value="ECDYSONE-INDUCIBLE GENE E1, ISOFORM A"/>
    <property type="match status" value="1"/>
</dbReference>
<feature type="non-terminal residue" evidence="3">
    <location>
        <position position="1024"/>
    </location>
</feature>
<reference evidence="3" key="1">
    <citation type="submission" date="2022-11" db="EMBL/GenBank/DDBJ databases">
        <title>Centuries of genome instability and evolution in soft-shell clam transmissible cancer (bioRxiv).</title>
        <authorList>
            <person name="Hart S.F.M."/>
            <person name="Yonemitsu M.A."/>
            <person name="Giersch R.M."/>
            <person name="Beal B.F."/>
            <person name="Arriagada G."/>
            <person name="Davis B.W."/>
            <person name="Ostrander E.A."/>
            <person name="Goff S.P."/>
            <person name="Metzger M.J."/>
        </authorList>
    </citation>
    <scope>NUCLEOTIDE SEQUENCE</scope>
    <source>
        <strain evidence="3">MELC-2E11</strain>
        <tissue evidence="3">Siphon/mantle</tissue>
    </source>
</reference>
<dbReference type="Gene3D" id="2.60.40.10">
    <property type="entry name" value="Immunoglobulins"/>
    <property type="match status" value="4"/>
</dbReference>
<organism evidence="3 4">
    <name type="scientific">Mya arenaria</name>
    <name type="common">Soft-shell clam</name>
    <dbReference type="NCBI Taxonomy" id="6604"/>
    <lineage>
        <taxon>Eukaryota</taxon>
        <taxon>Metazoa</taxon>
        <taxon>Spiralia</taxon>
        <taxon>Lophotrochozoa</taxon>
        <taxon>Mollusca</taxon>
        <taxon>Bivalvia</taxon>
        <taxon>Autobranchia</taxon>
        <taxon>Heteroconchia</taxon>
        <taxon>Euheterodonta</taxon>
        <taxon>Imparidentia</taxon>
        <taxon>Neoheterodontei</taxon>
        <taxon>Myida</taxon>
        <taxon>Myoidea</taxon>
        <taxon>Myidae</taxon>
        <taxon>Mya</taxon>
    </lineage>
</organism>
<proteinExistence type="predicted"/>
<evidence type="ECO:0000313" key="3">
    <source>
        <dbReference type="EMBL" id="WAR31198.1"/>
    </source>
</evidence>
<feature type="domain" description="Fibronectin type-III" evidence="2">
    <location>
        <begin position="722"/>
        <end position="816"/>
    </location>
</feature>
<feature type="compositionally biased region" description="Polar residues" evidence="1">
    <location>
        <begin position="602"/>
        <end position="612"/>
    </location>
</feature>
<dbReference type="SUPFAM" id="SSF49265">
    <property type="entry name" value="Fibronectin type III"/>
    <property type="match status" value="3"/>
</dbReference>
<dbReference type="EMBL" id="CP111028">
    <property type="protein sequence ID" value="WAR31198.1"/>
    <property type="molecule type" value="Genomic_DNA"/>
</dbReference>
<dbReference type="InterPro" id="IPR013783">
    <property type="entry name" value="Ig-like_fold"/>
</dbReference>
<dbReference type="PANTHER" id="PTHR39069:SF8">
    <property type="entry name" value="FI17111P1"/>
    <property type="match status" value="1"/>
</dbReference>
<dbReference type="PROSITE" id="PS50853">
    <property type="entry name" value="FN3"/>
    <property type="match status" value="2"/>
</dbReference>